<keyword evidence="2" id="KW-0808">Transferase</keyword>
<evidence type="ECO:0000313" key="2">
    <source>
        <dbReference type="EMBL" id="TWT84363.1"/>
    </source>
</evidence>
<feature type="domain" description="Phospholipid/glycerol acyltransferase" evidence="1">
    <location>
        <begin position="60"/>
        <end position="185"/>
    </location>
</feature>
<sequence length="408" mass="46428">MNRYRMRFAPNVWTPKLNPWLVNLLAPLRQKRQWSELRIRNTRIVGEQIVRDALEDDCGVLLMPNHSSHADPFTIYAAADSIGTALFVMATWHVFDGKPWLTQQLLRRHGCFSVDREANDIGAFRLATGILQDKKQPLVLFPEGEIYHCNDRVTPFRDGASAIAVAAARKAKRKIVCIPCAITYRYDEDPTEQLTETMGQLEESILWRRRTGRPLDERIYHFAETLLAVKELEYFEQAGSGPLPDRIRILGDHILSQVESRHGIETSTGSVPERVKAARRTIIAKIQDGESTPETANKLKHKLDDDLEDLFLVVQSFSYPGDYVKAKPTIERMAETLDKFEEDILRQPTASIKAERSVRVQFGDPVEVSGDRKDKGQTTRVTGEIESRVQSMLDEGVQWRLSADTNSQ</sequence>
<name>A0A5C5ZCR5_9BACT</name>
<accession>A0A5C5ZCR5</accession>
<dbReference type="SMART" id="SM00563">
    <property type="entry name" value="PlsC"/>
    <property type="match status" value="1"/>
</dbReference>
<proteinExistence type="predicted"/>
<comment type="caution">
    <text evidence="2">The sequence shown here is derived from an EMBL/GenBank/DDBJ whole genome shotgun (WGS) entry which is preliminary data.</text>
</comment>
<dbReference type="EMBL" id="SJPJ01000001">
    <property type="protein sequence ID" value="TWT84363.1"/>
    <property type="molecule type" value="Genomic_DNA"/>
</dbReference>
<reference evidence="2 3" key="1">
    <citation type="submission" date="2019-02" db="EMBL/GenBank/DDBJ databases">
        <title>Deep-cultivation of Planctomycetes and their phenomic and genomic characterization uncovers novel biology.</title>
        <authorList>
            <person name="Wiegand S."/>
            <person name="Jogler M."/>
            <person name="Boedeker C."/>
            <person name="Pinto D."/>
            <person name="Vollmers J."/>
            <person name="Rivas-Marin E."/>
            <person name="Kohn T."/>
            <person name="Peeters S.H."/>
            <person name="Heuer A."/>
            <person name="Rast P."/>
            <person name="Oberbeckmann S."/>
            <person name="Bunk B."/>
            <person name="Jeske O."/>
            <person name="Meyerdierks A."/>
            <person name="Storesund J.E."/>
            <person name="Kallscheuer N."/>
            <person name="Luecker S."/>
            <person name="Lage O.M."/>
            <person name="Pohl T."/>
            <person name="Merkel B.J."/>
            <person name="Hornburger P."/>
            <person name="Mueller R.-W."/>
            <person name="Bruemmer F."/>
            <person name="Labrenz M."/>
            <person name="Spormann A.M."/>
            <person name="Op Den Camp H."/>
            <person name="Overmann J."/>
            <person name="Amann R."/>
            <person name="Jetten M.S.M."/>
            <person name="Mascher T."/>
            <person name="Medema M.H."/>
            <person name="Devos D.P."/>
            <person name="Kaster A.-K."/>
            <person name="Ovreas L."/>
            <person name="Rohde M."/>
            <person name="Galperin M.Y."/>
            <person name="Jogler C."/>
        </authorList>
    </citation>
    <scope>NUCLEOTIDE SEQUENCE [LARGE SCALE GENOMIC DNA]</scope>
    <source>
        <strain evidence="2 3">CA13</strain>
    </source>
</reference>
<dbReference type="InterPro" id="IPR002123">
    <property type="entry name" value="Plipid/glycerol_acylTrfase"/>
</dbReference>
<evidence type="ECO:0000259" key="1">
    <source>
        <dbReference type="SMART" id="SM00563"/>
    </source>
</evidence>
<dbReference type="Pfam" id="PF01553">
    <property type="entry name" value="Acyltransferase"/>
    <property type="match status" value="1"/>
</dbReference>
<dbReference type="AlphaFoldDB" id="A0A5C5ZCR5"/>
<dbReference type="Proteomes" id="UP000315010">
    <property type="component" value="Unassembled WGS sequence"/>
</dbReference>
<dbReference type="SUPFAM" id="SSF69593">
    <property type="entry name" value="Glycerol-3-phosphate (1)-acyltransferase"/>
    <property type="match status" value="1"/>
</dbReference>
<evidence type="ECO:0000313" key="3">
    <source>
        <dbReference type="Proteomes" id="UP000315010"/>
    </source>
</evidence>
<keyword evidence="2" id="KW-0012">Acyltransferase</keyword>
<keyword evidence="3" id="KW-1185">Reference proteome</keyword>
<dbReference type="GO" id="GO:0016746">
    <property type="term" value="F:acyltransferase activity"/>
    <property type="evidence" value="ECO:0007669"/>
    <property type="project" value="UniProtKB-KW"/>
</dbReference>
<gene>
    <name evidence="2" type="ORF">CA13_58410</name>
</gene>
<dbReference type="RefSeq" id="WP_146402048.1">
    <property type="nucleotide sequence ID" value="NZ_SJPJ01000001.1"/>
</dbReference>
<organism evidence="2 3">
    <name type="scientific">Novipirellula herctigrandis</name>
    <dbReference type="NCBI Taxonomy" id="2527986"/>
    <lineage>
        <taxon>Bacteria</taxon>
        <taxon>Pseudomonadati</taxon>
        <taxon>Planctomycetota</taxon>
        <taxon>Planctomycetia</taxon>
        <taxon>Pirellulales</taxon>
        <taxon>Pirellulaceae</taxon>
        <taxon>Novipirellula</taxon>
    </lineage>
</organism>
<dbReference type="OrthoDB" id="9806008at2"/>
<protein>
    <submittedName>
        <fullName evidence="2">Acyltransferase</fullName>
    </submittedName>
</protein>